<evidence type="ECO:0000313" key="2">
    <source>
        <dbReference type="Proteomes" id="UP000027195"/>
    </source>
</evidence>
<dbReference type="EMBL" id="KL198063">
    <property type="protein sequence ID" value="KDQ10927.1"/>
    <property type="molecule type" value="Genomic_DNA"/>
</dbReference>
<protein>
    <submittedName>
        <fullName evidence="1">Uncharacterized protein</fullName>
    </submittedName>
</protein>
<dbReference type="HOGENOM" id="CLU_2222824_0_0_1"/>
<evidence type="ECO:0000313" key="1">
    <source>
        <dbReference type="EMBL" id="KDQ10927.1"/>
    </source>
</evidence>
<dbReference type="AlphaFoldDB" id="A0A067MGC8"/>
<reference evidence="2" key="1">
    <citation type="journal article" date="2014" name="Proc. Natl. Acad. Sci. U.S.A.">
        <title>Extensive sampling of basidiomycete genomes demonstrates inadequacy of the white-rot/brown-rot paradigm for wood decay fungi.</title>
        <authorList>
            <person name="Riley R."/>
            <person name="Salamov A.A."/>
            <person name="Brown D.W."/>
            <person name="Nagy L.G."/>
            <person name="Floudas D."/>
            <person name="Held B.W."/>
            <person name="Levasseur A."/>
            <person name="Lombard V."/>
            <person name="Morin E."/>
            <person name="Otillar R."/>
            <person name="Lindquist E.A."/>
            <person name="Sun H."/>
            <person name="LaButti K.M."/>
            <person name="Schmutz J."/>
            <person name="Jabbour D."/>
            <person name="Luo H."/>
            <person name="Baker S.E."/>
            <person name="Pisabarro A.G."/>
            <person name="Walton J.D."/>
            <person name="Blanchette R.A."/>
            <person name="Henrissat B."/>
            <person name="Martin F."/>
            <person name="Cullen D."/>
            <person name="Hibbett D.S."/>
            <person name="Grigoriev I.V."/>
        </authorList>
    </citation>
    <scope>NUCLEOTIDE SEQUENCE [LARGE SCALE GENOMIC DNA]</scope>
    <source>
        <strain evidence="2">FD-172 SS1</strain>
    </source>
</reference>
<dbReference type="Proteomes" id="UP000027195">
    <property type="component" value="Unassembled WGS sequence"/>
</dbReference>
<gene>
    <name evidence="1" type="ORF">BOTBODRAFT_177810</name>
</gene>
<keyword evidence="2" id="KW-1185">Reference proteome</keyword>
<accession>A0A067MGC8</accession>
<name>A0A067MGC8_BOTB1</name>
<sequence>MPTIVDGEGLGCVSLLNALLSTLRSLTSLSRLSPSLTLLASLFARFSRGIPSASTMLVGRDISGGFLLMASKTSSTAICAEWEFGTRLWGGVGSVVVVMEVVHKDW</sequence>
<dbReference type="InParanoid" id="A0A067MGC8"/>
<proteinExistence type="predicted"/>
<organism evidence="1 2">
    <name type="scientific">Botryobasidium botryosum (strain FD-172 SS1)</name>
    <dbReference type="NCBI Taxonomy" id="930990"/>
    <lineage>
        <taxon>Eukaryota</taxon>
        <taxon>Fungi</taxon>
        <taxon>Dikarya</taxon>
        <taxon>Basidiomycota</taxon>
        <taxon>Agaricomycotina</taxon>
        <taxon>Agaricomycetes</taxon>
        <taxon>Cantharellales</taxon>
        <taxon>Botryobasidiaceae</taxon>
        <taxon>Botryobasidium</taxon>
    </lineage>
</organism>